<name>A0A1B1A738_9RHOB</name>
<dbReference type="Proteomes" id="UP000013243">
    <property type="component" value="Plasmid unnamed1"/>
</dbReference>
<dbReference type="GO" id="GO:0005829">
    <property type="term" value="C:cytosol"/>
    <property type="evidence" value="ECO:0007669"/>
    <property type="project" value="TreeGrafter"/>
</dbReference>
<dbReference type="Gene3D" id="3.90.820.10">
    <property type="entry name" value="Structural Genomics, Unknown Function 30-nov-00 1gh9 Mol_id"/>
    <property type="match status" value="1"/>
</dbReference>
<dbReference type="EMBL" id="CP015231">
    <property type="protein sequence ID" value="ANP42350.1"/>
    <property type="molecule type" value="Genomic_DNA"/>
</dbReference>
<dbReference type="Pfam" id="PF03621">
    <property type="entry name" value="MbtH"/>
    <property type="match status" value="1"/>
</dbReference>
<evidence type="ECO:0000259" key="1">
    <source>
        <dbReference type="SMART" id="SM00923"/>
    </source>
</evidence>
<keyword evidence="2" id="KW-0614">Plasmid</keyword>
<reference evidence="2 3" key="1">
    <citation type="journal article" date="2016" name="ISME J.">
        <title>Global occurrence and heterogeneity of the Roseobacter-clade species Ruegeria mobilis.</title>
        <authorList>
            <person name="Sonnenschein E."/>
            <person name="Gram L."/>
        </authorList>
    </citation>
    <scope>NUCLEOTIDE SEQUENCE [LARGE SCALE GENOMIC DNA]</scope>
    <source>
        <strain evidence="2 3">F1926</strain>
        <plasmid evidence="2 3">unnamed1</plasmid>
    </source>
</reference>
<dbReference type="InterPro" id="IPR037407">
    <property type="entry name" value="MLP_fam"/>
</dbReference>
<dbReference type="SUPFAM" id="SSF160582">
    <property type="entry name" value="MbtH-like"/>
    <property type="match status" value="1"/>
</dbReference>
<dbReference type="RefSeq" id="WP_005627534.1">
    <property type="nucleotide sequence ID" value="NZ_CP015231.1"/>
</dbReference>
<dbReference type="AlphaFoldDB" id="A0A1B1A738"/>
<dbReference type="OrthoDB" id="7584480at2"/>
<dbReference type="GeneID" id="28251437"/>
<proteinExistence type="predicted"/>
<dbReference type="SMART" id="SM00923">
    <property type="entry name" value="MbtH"/>
    <property type="match status" value="1"/>
</dbReference>
<dbReference type="InterPro" id="IPR038020">
    <property type="entry name" value="MbtH-like_sf"/>
</dbReference>
<accession>A0A1B1A738</accession>
<sequence length="65" mass="7305">MTHPDPELWICVKNTEDRWSIWPAALPVPAGWQAQGAPECHADCLARVEQNWQDPRPAALKEAMA</sequence>
<organism evidence="2 3">
    <name type="scientific">Tritonibacter mobilis F1926</name>
    <dbReference type="NCBI Taxonomy" id="1265309"/>
    <lineage>
        <taxon>Bacteria</taxon>
        <taxon>Pseudomonadati</taxon>
        <taxon>Pseudomonadota</taxon>
        <taxon>Alphaproteobacteria</taxon>
        <taxon>Rhodobacterales</taxon>
        <taxon>Paracoccaceae</taxon>
        <taxon>Tritonibacter</taxon>
    </lineage>
</organism>
<gene>
    <name evidence="2" type="ORF">K529_016350</name>
</gene>
<feature type="domain" description="MbtH-like" evidence="1">
    <location>
        <begin position="3"/>
        <end position="50"/>
    </location>
</feature>
<dbReference type="GO" id="GO:0019290">
    <property type="term" value="P:siderophore biosynthetic process"/>
    <property type="evidence" value="ECO:0007669"/>
    <property type="project" value="TreeGrafter"/>
</dbReference>
<dbReference type="PANTHER" id="PTHR38444">
    <property type="entry name" value="ENTEROBACTIN BIOSYNTHESIS PROTEIN YBDZ"/>
    <property type="match status" value="1"/>
</dbReference>
<dbReference type="PANTHER" id="PTHR38444:SF1">
    <property type="entry name" value="ENTEROBACTIN BIOSYNTHESIS PROTEIN YBDZ"/>
    <property type="match status" value="1"/>
</dbReference>
<geneLocation type="plasmid" evidence="2 3">
    <name>unnamed1</name>
</geneLocation>
<evidence type="ECO:0000313" key="2">
    <source>
        <dbReference type="EMBL" id="ANP42350.1"/>
    </source>
</evidence>
<dbReference type="InterPro" id="IPR005153">
    <property type="entry name" value="MbtH-like_dom"/>
</dbReference>
<evidence type="ECO:0000313" key="3">
    <source>
        <dbReference type="Proteomes" id="UP000013243"/>
    </source>
</evidence>
<protein>
    <recommendedName>
        <fullName evidence="1">MbtH-like domain-containing protein</fullName>
    </recommendedName>
</protein>
<dbReference type="KEGG" id="rmb:K529_016350"/>